<feature type="domain" description="SHSP" evidence="5">
    <location>
        <begin position="60"/>
        <end position="170"/>
    </location>
</feature>
<dbReference type="EMBL" id="MG265908">
    <property type="protein sequence ID" value="AXU24964.1"/>
    <property type="molecule type" value="mRNA"/>
</dbReference>
<evidence type="ECO:0000256" key="4">
    <source>
        <dbReference type="SAM" id="MobiDB-lite"/>
    </source>
</evidence>
<evidence type="ECO:0000256" key="3">
    <source>
        <dbReference type="RuleBase" id="RU003616"/>
    </source>
</evidence>
<accession>A0A346THN1</accession>
<proteinExistence type="evidence at transcript level"/>
<dbReference type="PROSITE" id="PS01031">
    <property type="entry name" value="SHSP"/>
    <property type="match status" value="1"/>
</dbReference>
<dbReference type="PANTHER" id="PTHR45640">
    <property type="entry name" value="HEAT SHOCK PROTEIN HSP-12.2-RELATED"/>
    <property type="match status" value="1"/>
</dbReference>
<dbReference type="CDD" id="cd06526">
    <property type="entry name" value="metazoan_ACD"/>
    <property type="match status" value="1"/>
</dbReference>
<dbReference type="GO" id="GO:0005634">
    <property type="term" value="C:nucleus"/>
    <property type="evidence" value="ECO:0007669"/>
    <property type="project" value="TreeGrafter"/>
</dbReference>
<dbReference type="SUPFAM" id="SSF49764">
    <property type="entry name" value="HSP20-like chaperones"/>
    <property type="match status" value="1"/>
</dbReference>
<protein>
    <submittedName>
        <fullName evidence="6">Heat shock protein 20-3</fullName>
    </submittedName>
</protein>
<sequence length="201" mass="22880">MSAISLWLNNPLGEERYSSDDLFDRHFGLDLGPREIIDALTSHRCPSIPSLCVGNVRPRRFRPEERLGISKIKSDENEFNVRLDVHHFKPEELKVKLDDSGFLTVEGEHEERSDDHGFISRQFKRRYKLPEDVQQETLKSKLSSDGILSLTAAKKPTKRKAEREIEIIRSNAPLLGPTVANTMENGSVAKKKCTEQNSTSH</sequence>
<dbReference type="InterPro" id="IPR002068">
    <property type="entry name" value="A-crystallin/Hsp20_dom"/>
</dbReference>
<dbReference type="GO" id="GO:0005737">
    <property type="term" value="C:cytoplasm"/>
    <property type="evidence" value="ECO:0007669"/>
    <property type="project" value="TreeGrafter"/>
</dbReference>
<dbReference type="AlphaFoldDB" id="A0A346THN1"/>
<dbReference type="GO" id="GO:0009408">
    <property type="term" value="P:response to heat"/>
    <property type="evidence" value="ECO:0007669"/>
    <property type="project" value="TreeGrafter"/>
</dbReference>
<organism evidence="6">
    <name type="scientific">Cyrtorhinus lividipennis</name>
    <dbReference type="NCBI Taxonomy" id="1032904"/>
    <lineage>
        <taxon>Eukaryota</taxon>
        <taxon>Metazoa</taxon>
        <taxon>Ecdysozoa</taxon>
        <taxon>Arthropoda</taxon>
        <taxon>Hexapoda</taxon>
        <taxon>Insecta</taxon>
        <taxon>Pterygota</taxon>
        <taxon>Neoptera</taxon>
        <taxon>Paraneoptera</taxon>
        <taxon>Hemiptera</taxon>
        <taxon>Heteroptera</taxon>
        <taxon>Panheteroptera</taxon>
        <taxon>Cimicomorpha</taxon>
        <taxon>Miridae</taxon>
        <taxon>Orthotylini</taxon>
        <taxon>Cyrtorhinus</taxon>
    </lineage>
</organism>
<evidence type="ECO:0000313" key="6">
    <source>
        <dbReference type="EMBL" id="AXU24964.1"/>
    </source>
</evidence>
<evidence type="ECO:0000259" key="5">
    <source>
        <dbReference type="PROSITE" id="PS01031"/>
    </source>
</evidence>
<dbReference type="GO" id="GO:0051082">
    <property type="term" value="F:unfolded protein binding"/>
    <property type="evidence" value="ECO:0007669"/>
    <property type="project" value="TreeGrafter"/>
</dbReference>
<name>A0A346THN1_9HEMI</name>
<dbReference type="Gene3D" id="2.60.40.790">
    <property type="match status" value="1"/>
</dbReference>
<reference evidence="6" key="1">
    <citation type="submission" date="2017-10" db="EMBL/GenBank/DDBJ databases">
        <title>Expression of heat shock protein genes in two different heat tolerant mirid predators - Tytthus chinensis (Stal) and Cyrtorhinus lividipennis Reuter (Hemiptera, Miridae).</title>
        <authorList>
            <person name="Wang G.Y."/>
        </authorList>
    </citation>
    <scope>NUCLEOTIDE SEQUENCE</scope>
</reference>
<dbReference type="InterPro" id="IPR008978">
    <property type="entry name" value="HSP20-like_chaperone"/>
</dbReference>
<evidence type="ECO:0000256" key="1">
    <source>
        <dbReference type="ARBA" id="ARBA00023016"/>
    </source>
</evidence>
<dbReference type="InterPro" id="IPR001436">
    <property type="entry name" value="Alpha-crystallin/sHSP_animal"/>
</dbReference>
<evidence type="ECO:0000256" key="2">
    <source>
        <dbReference type="PROSITE-ProRule" id="PRU00285"/>
    </source>
</evidence>
<comment type="similarity">
    <text evidence="2 3">Belongs to the small heat shock protein (HSP20) family.</text>
</comment>
<dbReference type="PRINTS" id="PR00299">
    <property type="entry name" value="ACRYSTALLIN"/>
</dbReference>
<feature type="region of interest" description="Disordered" evidence="4">
    <location>
        <begin position="178"/>
        <end position="201"/>
    </location>
</feature>
<dbReference type="Pfam" id="PF00011">
    <property type="entry name" value="HSP20"/>
    <property type="match status" value="1"/>
</dbReference>
<dbReference type="PANTHER" id="PTHR45640:SF13">
    <property type="entry name" value="HEAT SHOCK PROTEIN 22-RELATED"/>
    <property type="match status" value="1"/>
</dbReference>
<dbReference type="GO" id="GO:0042026">
    <property type="term" value="P:protein refolding"/>
    <property type="evidence" value="ECO:0007669"/>
    <property type="project" value="TreeGrafter"/>
</dbReference>
<keyword evidence="1 6" id="KW-0346">Stress response</keyword>